<reference evidence="3" key="1">
    <citation type="submission" date="2022-11" db="UniProtKB">
        <authorList>
            <consortium name="WormBaseParasite"/>
        </authorList>
    </citation>
    <scope>IDENTIFICATION</scope>
</reference>
<feature type="region of interest" description="Disordered" evidence="1">
    <location>
        <begin position="1"/>
        <end position="28"/>
    </location>
</feature>
<dbReference type="WBParaSite" id="nRc.2.0.1.t42304-RA">
    <property type="protein sequence ID" value="nRc.2.0.1.t42304-RA"/>
    <property type="gene ID" value="nRc.2.0.1.g42304"/>
</dbReference>
<protein>
    <submittedName>
        <fullName evidence="3">Uncharacterized protein</fullName>
    </submittedName>
</protein>
<sequence>MLMAAPDRQSNNDTGTGSNAIRKQTKSTKDCRMWKMLSSVSTFMRLTPWTVNNYRKKHQSSRTNRAQPIFQLITSMRYEKTAERVVQQISKSDKSKFS</sequence>
<evidence type="ECO:0000256" key="1">
    <source>
        <dbReference type="SAM" id="MobiDB-lite"/>
    </source>
</evidence>
<feature type="compositionally biased region" description="Polar residues" evidence="1">
    <location>
        <begin position="8"/>
        <end position="22"/>
    </location>
</feature>
<evidence type="ECO:0000313" key="3">
    <source>
        <dbReference type="WBParaSite" id="nRc.2.0.1.t42304-RA"/>
    </source>
</evidence>
<proteinExistence type="predicted"/>
<evidence type="ECO:0000313" key="2">
    <source>
        <dbReference type="Proteomes" id="UP000887565"/>
    </source>
</evidence>
<keyword evidence="2" id="KW-1185">Reference proteome</keyword>
<accession>A0A915KU41</accession>
<dbReference type="AlphaFoldDB" id="A0A915KU41"/>
<organism evidence="2 3">
    <name type="scientific">Romanomermis culicivorax</name>
    <name type="common">Nematode worm</name>
    <dbReference type="NCBI Taxonomy" id="13658"/>
    <lineage>
        <taxon>Eukaryota</taxon>
        <taxon>Metazoa</taxon>
        <taxon>Ecdysozoa</taxon>
        <taxon>Nematoda</taxon>
        <taxon>Enoplea</taxon>
        <taxon>Dorylaimia</taxon>
        <taxon>Mermithida</taxon>
        <taxon>Mermithoidea</taxon>
        <taxon>Mermithidae</taxon>
        <taxon>Romanomermis</taxon>
    </lineage>
</organism>
<dbReference type="Proteomes" id="UP000887565">
    <property type="component" value="Unplaced"/>
</dbReference>
<name>A0A915KU41_ROMCU</name>